<evidence type="ECO:0000256" key="9">
    <source>
        <dbReference type="ARBA" id="ARBA00022842"/>
    </source>
</evidence>
<proteinExistence type="inferred from homology"/>
<sequence>MSEDRFLDGLEVYCVGGAVRDKRLGWPVYDHDWVVVGASVEDMTRRGFTPVGRDFPVFLHPVTHEEYALARTERKRGHGYTGFVVHASPDVSLEEDLARRDLTINAMAESADGTLVDPYHGQRDLAARRLRHVSPAFVEDPLRVLRTARFLARYRGLGFEIAEDTLALMRELAQSGELGHLVAERVWAETEKALGEPSPEAYFTALDDCEALAVLMPELLEDREALAAALERLHCLPSSQVDGAPEQDDSEVGERRRWRWARLLEHLGDDARAALAERLKLPKAYADLARQAARTRALRLDSEAAGLSADQVLGWYDGIDAWRRDERLAPQLRLLALDAPELARTLGAAYRAAQAIAPKALLEEGFKGKALGEELDRRRQAAIAEVLAAHLAES</sequence>
<keyword evidence="10 11" id="KW-0694">RNA-binding</keyword>
<keyword evidence="15" id="KW-1185">Reference proteome</keyword>
<name>A0A1G7PJC2_9GAMM</name>
<dbReference type="InterPro" id="IPR032828">
    <property type="entry name" value="PolyA_RNA-bd"/>
</dbReference>
<feature type="domain" description="tRNA nucleotidyltransferase/poly(A) polymerase RNA and SrmB- binding" evidence="13">
    <location>
        <begin position="158"/>
        <end position="219"/>
    </location>
</feature>
<dbReference type="Gene3D" id="3.30.460.10">
    <property type="entry name" value="Beta Polymerase, domain 2"/>
    <property type="match status" value="1"/>
</dbReference>
<keyword evidence="3" id="KW-0819">tRNA processing</keyword>
<dbReference type="InterPro" id="IPR050124">
    <property type="entry name" value="tRNA_CCA-adding_enzyme"/>
</dbReference>
<evidence type="ECO:0000256" key="1">
    <source>
        <dbReference type="ARBA" id="ARBA00001946"/>
    </source>
</evidence>
<comment type="similarity">
    <text evidence="11">Belongs to the tRNA nucleotidyltransferase/poly(A) polymerase family.</text>
</comment>
<evidence type="ECO:0000256" key="2">
    <source>
        <dbReference type="ARBA" id="ARBA00022679"/>
    </source>
</evidence>
<keyword evidence="6" id="KW-0547">Nucleotide-binding</keyword>
<dbReference type="GO" id="GO:0001680">
    <property type="term" value="P:tRNA 3'-terminal CCA addition"/>
    <property type="evidence" value="ECO:0007669"/>
    <property type="project" value="InterPro"/>
</dbReference>
<evidence type="ECO:0000259" key="13">
    <source>
        <dbReference type="Pfam" id="PF12627"/>
    </source>
</evidence>
<keyword evidence="8" id="KW-0067">ATP-binding</keyword>
<evidence type="ECO:0000256" key="10">
    <source>
        <dbReference type="ARBA" id="ARBA00022884"/>
    </source>
</evidence>
<dbReference type="EMBL" id="FNCI01000002">
    <property type="protein sequence ID" value="SDF85759.1"/>
    <property type="molecule type" value="Genomic_DNA"/>
</dbReference>
<dbReference type="InterPro" id="IPR002646">
    <property type="entry name" value="PolA_pol_head_dom"/>
</dbReference>
<evidence type="ECO:0000256" key="4">
    <source>
        <dbReference type="ARBA" id="ARBA00022695"/>
    </source>
</evidence>
<protein>
    <submittedName>
        <fullName evidence="14">tRNA nucleotidyltransferase (CCA-adding enzyme)</fullName>
    </submittedName>
</protein>
<evidence type="ECO:0000256" key="6">
    <source>
        <dbReference type="ARBA" id="ARBA00022741"/>
    </source>
</evidence>
<dbReference type="Pfam" id="PF12627">
    <property type="entry name" value="PolyA_pol_RNAbd"/>
    <property type="match status" value="1"/>
</dbReference>
<dbReference type="GO" id="GO:0042245">
    <property type="term" value="P:RNA repair"/>
    <property type="evidence" value="ECO:0007669"/>
    <property type="project" value="UniProtKB-KW"/>
</dbReference>
<dbReference type="SUPFAM" id="SSF81891">
    <property type="entry name" value="Poly A polymerase C-terminal region-like"/>
    <property type="match status" value="1"/>
</dbReference>
<reference evidence="14 15" key="1">
    <citation type="submission" date="2016-10" db="EMBL/GenBank/DDBJ databases">
        <authorList>
            <person name="de Groot N.N."/>
        </authorList>
    </citation>
    <scope>NUCLEOTIDE SEQUENCE [LARGE SCALE GENOMIC DNA]</scope>
    <source>
        <strain evidence="14 15">BH539</strain>
    </source>
</reference>
<dbReference type="STRING" id="284577.SAMN05216571_102327"/>
<organism evidence="14 15">
    <name type="scientific">Onishia taeanensis</name>
    <dbReference type="NCBI Taxonomy" id="284577"/>
    <lineage>
        <taxon>Bacteria</taxon>
        <taxon>Pseudomonadati</taxon>
        <taxon>Pseudomonadota</taxon>
        <taxon>Gammaproteobacteria</taxon>
        <taxon>Oceanospirillales</taxon>
        <taxon>Halomonadaceae</taxon>
        <taxon>Onishia</taxon>
    </lineage>
</organism>
<dbReference type="SUPFAM" id="SSF81301">
    <property type="entry name" value="Nucleotidyltransferase"/>
    <property type="match status" value="1"/>
</dbReference>
<dbReference type="GO" id="GO:0046872">
    <property type="term" value="F:metal ion binding"/>
    <property type="evidence" value="ECO:0007669"/>
    <property type="project" value="UniProtKB-KW"/>
</dbReference>
<evidence type="ECO:0000313" key="14">
    <source>
        <dbReference type="EMBL" id="SDF85759.1"/>
    </source>
</evidence>
<gene>
    <name evidence="14" type="ORF">SAMN05216571_102327</name>
</gene>
<dbReference type="GO" id="GO:0003723">
    <property type="term" value="F:RNA binding"/>
    <property type="evidence" value="ECO:0007669"/>
    <property type="project" value="UniProtKB-KW"/>
</dbReference>
<dbReference type="RefSeq" id="WP_092523407.1">
    <property type="nucleotide sequence ID" value="NZ_FNCI01000002.1"/>
</dbReference>
<keyword evidence="5" id="KW-0479">Metal-binding</keyword>
<dbReference type="Gene3D" id="1.10.3090.10">
    <property type="entry name" value="cca-adding enzyme, domain 2"/>
    <property type="match status" value="1"/>
</dbReference>
<dbReference type="PANTHER" id="PTHR47545:SF1">
    <property type="entry name" value="MULTIFUNCTIONAL CCA PROTEIN"/>
    <property type="match status" value="1"/>
</dbReference>
<dbReference type="GO" id="GO:0004810">
    <property type="term" value="F:CCA tRNA nucleotidyltransferase activity"/>
    <property type="evidence" value="ECO:0007669"/>
    <property type="project" value="InterPro"/>
</dbReference>
<evidence type="ECO:0000256" key="8">
    <source>
        <dbReference type="ARBA" id="ARBA00022840"/>
    </source>
</evidence>
<evidence type="ECO:0000256" key="5">
    <source>
        <dbReference type="ARBA" id="ARBA00022723"/>
    </source>
</evidence>
<dbReference type="Pfam" id="PF01743">
    <property type="entry name" value="PolyA_pol"/>
    <property type="match status" value="1"/>
</dbReference>
<evidence type="ECO:0000256" key="3">
    <source>
        <dbReference type="ARBA" id="ARBA00022694"/>
    </source>
</evidence>
<dbReference type="PIRSF" id="PIRSF000813">
    <property type="entry name" value="CCA_bact"/>
    <property type="match status" value="1"/>
</dbReference>
<evidence type="ECO:0000256" key="7">
    <source>
        <dbReference type="ARBA" id="ARBA00022800"/>
    </source>
</evidence>
<dbReference type="GO" id="GO:0005524">
    <property type="term" value="F:ATP binding"/>
    <property type="evidence" value="ECO:0007669"/>
    <property type="project" value="UniProtKB-KW"/>
</dbReference>
<dbReference type="OrthoDB" id="9805698at2"/>
<evidence type="ECO:0000256" key="11">
    <source>
        <dbReference type="RuleBase" id="RU003953"/>
    </source>
</evidence>
<keyword evidence="2 11" id="KW-0808">Transferase</keyword>
<keyword evidence="4" id="KW-0548">Nucleotidyltransferase</keyword>
<feature type="domain" description="Poly A polymerase head" evidence="12">
    <location>
        <begin position="12"/>
        <end position="131"/>
    </location>
</feature>
<evidence type="ECO:0000313" key="15">
    <source>
        <dbReference type="Proteomes" id="UP000198641"/>
    </source>
</evidence>
<dbReference type="AlphaFoldDB" id="A0A1G7PJC2"/>
<dbReference type="InterPro" id="IPR012006">
    <property type="entry name" value="CCA_bact"/>
</dbReference>
<keyword evidence="9" id="KW-0460">Magnesium</keyword>
<dbReference type="PANTHER" id="PTHR47545">
    <property type="entry name" value="MULTIFUNCTIONAL CCA PROTEIN"/>
    <property type="match status" value="1"/>
</dbReference>
<keyword evidence="7" id="KW-0692">RNA repair</keyword>
<accession>A0A1G7PJC2</accession>
<evidence type="ECO:0000259" key="12">
    <source>
        <dbReference type="Pfam" id="PF01743"/>
    </source>
</evidence>
<dbReference type="InterPro" id="IPR043519">
    <property type="entry name" value="NT_sf"/>
</dbReference>
<comment type="cofactor">
    <cofactor evidence="1">
        <name>Mg(2+)</name>
        <dbReference type="ChEBI" id="CHEBI:18420"/>
    </cofactor>
</comment>
<dbReference type="Proteomes" id="UP000198641">
    <property type="component" value="Unassembled WGS sequence"/>
</dbReference>